<name>A0A917IS21_9MICC</name>
<keyword evidence="1" id="KW-0812">Transmembrane</keyword>
<keyword evidence="4" id="KW-1185">Reference proteome</keyword>
<keyword evidence="1" id="KW-0472">Membrane</keyword>
<protein>
    <recommendedName>
        <fullName evidence="2">Transglycosylase SLT domain-containing protein</fullName>
    </recommendedName>
</protein>
<dbReference type="CDD" id="cd00254">
    <property type="entry name" value="LT-like"/>
    <property type="match status" value="1"/>
</dbReference>
<dbReference type="Pfam" id="PF01464">
    <property type="entry name" value="SLT"/>
    <property type="match status" value="1"/>
</dbReference>
<organism evidence="3 4">
    <name type="scientific">Rothia aerolata</name>
    <dbReference type="NCBI Taxonomy" id="1812262"/>
    <lineage>
        <taxon>Bacteria</taxon>
        <taxon>Bacillati</taxon>
        <taxon>Actinomycetota</taxon>
        <taxon>Actinomycetes</taxon>
        <taxon>Micrococcales</taxon>
        <taxon>Micrococcaceae</taxon>
        <taxon>Rothia</taxon>
    </lineage>
</organism>
<comment type="caution">
    <text evidence="3">The sequence shown here is derived from an EMBL/GenBank/DDBJ whole genome shotgun (WGS) entry which is preliminary data.</text>
</comment>
<evidence type="ECO:0000313" key="4">
    <source>
        <dbReference type="Proteomes" id="UP000600171"/>
    </source>
</evidence>
<sequence>MSKEKTSPQRRNPALRVGAGLLAHWQVVASGVLLAGGVTGLAATYEDYCGMTDLTYAPAEVRDAIEDAAAESGFRPGVIAAQLETESHWRTGVSSHAGAQGLAQFTPETWEIWGRGGDIVDPHDSIEAQGRYLAYLKDRLQPYAENEQELMQVTLAGYNAGPGAVEEFKGVPPYGETQNYVKKISELSTTKYKTTCDPDPRFSYEELSYPIRPDN</sequence>
<dbReference type="RefSeq" id="WP_188359363.1">
    <property type="nucleotide sequence ID" value="NZ_BMDC01000001.1"/>
</dbReference>
<dbReference type="SUPFAM" id="SSF53955">
    <property type="entry name" value="Lysozyme-like"/>
    <property type="match status" value="1"/>
</dbReference>
<proteinExistence type="predicted"/>
<accession>A0A917IS21</accession>
<dbReference type="Proteomes" id="UP000600171">
    <property type="component" value="Unassembled WGS sequence"/>
</dbReference>
<reference evidence="3 4" key="1">
    <citation type="journal article" date="2014" name="Int. J. Syst. Evol. Microbiol.">
        <title>Complete genome sequence of Corynebacterium casei LMG S-19264T (=DSM 44701T), isolated from a smear-ripened cheese.</title>
        <authorList>
            <consortium name="US DOE Joint Genome Institute (JGI-PGF)"/>
            <person name="Walter F."/>
            <person name="Albersmeier A."/>
            <person name="Kalinowski J."/>
            <person name="Ruckert C."/>
        </authorList>
    </citation>
    <scope>NUCLEOTIDE SEQUENCE [LARGE SCALE GENOMIC DNA]</scope>
    <source>
        <strain evidence="3 4">CCM 8669</strain>
    </source>
</reference>
<dbReference type="PANTHER" id="PTHR37423:SF2">
    <property type="entry name" value="MEMBRANE-BOUND LYTIC MUREIN TRANSGLYCOSYLASE C"/>
    <property type="match status" value="1"/>
</dbReference>
<dbReference type="InterPro" id="IPR023346">
    <property type="entry name" value="Lysozyme-like_dom_sf"/>
</dbReference>
<evidence type="ECO:0000313" key="3">
    <source>
        <dbReference type="EMBL" id="GGH62157.1"/>
    </source>
</evidence>
<feature type="transmembrane region" description="Helical" evidence="1">
    <location>
        <begin position="21"/>
        <end position="45"/>
    </location>
</feature>
<dbReference type="InterPro" id="IPR008258">
    <property type="entry name" value="Transglycosylase_SLT_dom_1"/>
</dbReference>
<dbReference type="Gene3D" id="1.10.530.10">
    <property type="match status" value="1"/>
</dbReference>
<gene>
    <name evidence="3" type="ORF">GCM10007359_12100</name>
</gene>
<evidence type="ECO:0000256" key="1">
    <source>
        <dbReference type="SAM" id="Phobius"/>
    </source>
</evidence>
<feature type="domain" description="Transglycosylase SLT" evidence="2">
    <location>
        <begin position="64"/>
        <end position="169"/>
    </location>
</feature>
<evidence type="ECO:0000259" key="2">
    <source>
        <dbReference type="Pfam" id="PF01464"/>
    </source>
</evidence>
<dbReference type="AlphaFoldDB" id="A0A917IS21"/>
<dbReference type="PANTHER" id="PTHR37423">
    <property type="entry name" value="SOLUBLE LYTIC MUREIN TRANSGLYCOSYLASE-RELATED"/>
    <property type="match status" value="1"/>
</dbReference>
<keyword evidence="1" id="KW-1133">Transmembrane helix</keyword>
<dbReference type="EMBL" id="BMDC01000001">
    <property type="protein sequence ID" value="GGH62157.1"/>
    <property type="molecule type" value="Genomic_DNA"/>
</dbReference>